<evidence type="ECO:0000256" key="1">
    <source>
        <dbReference type="SAM" id="MobiDB-lite"/>
    </source>
</evidence>
<keyword evidence="2" id="KW-0472">Membrane</keyword>
<evidence type="ECO:0000256" key="2">
    <source>
        <dbReference type="SAM" id="Phobius"/>
    </source>
</evidence>
<name>A0A131YMM0_RHIAP</name>
<accession>A0A131YMM0</accession>
<organism evidence="3">
    <name type="scientific">Rhipicephalus appendiculatus</name>
    <name type="common">Brown ear tick</name>
    <dbReference type="NCBI Taxonomy" id="34631"/>
    <lineage>
        <taxon>Eukaryota</taxon>
        <taxon>Metazoa</taxon>
        <taxon>Ecdysozoa</taxon>
        <taxon>Arthropoda</taxon>
        <taxon>Chelicerata</taxon>
        <taxon>Arachnida</taxon>
        <taxon>Acari</taxon>
        <taxon>Parasitiformes</taxon>
        <taxon>Ixodida</taxon>
        <taxon>Ixodoidea</taxon>
        <taxon>Ixodidae</taxon>
        <taxon>Rhipicephalinae</taxon>
        <taxon>Rhipicephalus</taxon>
        <taxon>Rhipicephalus</taxon>
    </lineage>
</organism>
<protein>
    <submittedName>
        <fullName evidence="3">Uncharacterized protein</fullName>
    </submittedName>
</protein>
<keyword evidence="2" id="KW-0812">Transmembrane</keyword>
<feature type="transmembrane region" description="Helical" evidence="2">
    <location>
        <begin position="249"/>
        <end position="272"/>
    </location>
</feature>
<evidence type="ECO:0000313" key="3">
    <source>
        <dbReference type="EMBL" id="JAP79818.1"/>
    </source>
</evidence>
<sequence>MAARRATGPVQAIQHGVVDRRGPALLLRAPVVLGDGEGPPTIGRWAMALCEEFVQQLYQAVRAAMALLHALWIVGGNKPLATSPSSTALHQRETTDAPASEARRKPNSQPPTASGAAKQPSRLKIGPEATTARKRNLELPSSAIPPRTAPVTTRRCSPIRRIPMPSTAFGQTRSGDRTVWPSRCKLTSSRLSSPKASASAPTPTSPKSPCAAPLSSSSADLATAPDCKKDLPESETPEVQKLREQAGELFNAVGTVFVLLANLTVTLAYCLVRMSCARFLALVSR</sequence>
<feature type="region of interest" description="Disordered" evidence="1">
    <location>
        <begin position="82"/>
        <end position="237"/>
    </location>
</feature>
<feature type="compositionally biased region" description="Basic and acidic residues" evidence="1">
    <location>
        <begin position="226"/>
        <end position="237"/>
    </location>
</feature>
<dbReference type="AlphaFoldDB" id="A0A131YMM0"/>
<feature type="compositionally biased region" description="Low complexity" evidence="1">
    <location>
        <begin position="192"/>
        <end position="225"/>
    </location>
</feature>
<proteinExistence type="predicted"/>
<reference evidence="3" key="1">
    <citation type="journal article" date="2016" name="Ticks Tick Borne Dis.">
        <title>De novo assembly and annotation of the salivary gland transcriptome of Rhipicephalus appendiculatus male and female ticks during blood feeding.</title>
        <authorList>
            <person name="de Castro M.H."/>
            <person name="de Klerk D."/>
            <person name="Pienaar R."/>
            <person name="Latif A.A."/>
            <person name="Rees D.J."/>
            <person name="Mans B.J."/>
        </authorList>
    </citation>
    <scope>NUCLEOTIDE SEQUENCE</scope>
    <source>
        <tissue evidence="3">Salivary glands</tissue>
    </source>
</reference>
<dbReference type="EMBL" id="GEDV01008739">
    <property type="protein sequence ID" value="JAP79818.1"/>
    <property type="molecule type" value="Transcribed_RNA"/>
</dbReference>
<keyword evidence="2" id="KW-1133">Transmembrane helix</keyword>